<dbReference type="InterPro" id="IPR010917">
    <property type="entry name" value="TonB_rcpt_CS"/>
</dbReference>
<evidence type="ECO:0000256" key="12">
    <source>
        <dbReference type="PROSITE-ProRule" id="PRU10144"/>
    </source>
</evidence>
<evidence type="ECO:0000313" key="17">
    <source>
        <dbReference type="EMBL" id="OFJ48245.1"/>
    </source>
</evidence>
<evidence type="ECO:0000256" key="11">
    <source>
        <dbReference type="PROSITE-ProRule" id="PRU01360"/>
    </source>
</evidence>
<dbReference type="PROSITE" id="PS52016">
    <property type="entry name" value="TONB_DEPENDENT_REC_3"/>
    <property type="match status" value="1"/>
</dbReference>
<evidence type="ECO:0000256" key="7">
    <source>
        <dbReference type="ARBA" id="ARBA00023077"/>
    </source>
</evidence>
<evidence type="ECO:0008006" key="19">
    <source>
        <dbReference type="Google" id="ProtNLM"/>
    </source>
</evidence>
<dbReference type="Proteomes" id="UP000092634">
    <property type="component" value="Unassembled WGS sequence"/>
</dbReference>
<comment type="caution">
    <text evidence="17">The sequence shown here is derived from an EMBL/GenBank/DDBJ whole genome shotgun (WGS) entry which is preliminary data.</text>
</comment>
<dbReference type="InterPro" id="IPR039426">
    <property type="entry name" value="TonB-dep_rcpt-like"/>
</dbReference>
<evidence type="ECO:0000256" key="9">
    <source>
        <dbReference type="ARBA" id="ARBA00023170"/>
    </source>
</evidence>
<protein>
    <recommendedName>
        <fullName evidence="19">TonB-dependent receptor</fullName>
    </recommendedName>
</protein>
<comment type="subcellular location">
    <subcellularLocation>
        <location evidence="1 11">Cell outer membrane</location>
        <topology evidence="1 11">Multi-pass membrane protein</topology>
    </subcellularLocation>
</comment>
<keyword evidence="10 11" id="KW-0998">Cell outer membrane</keyword>
<evidence type="ECO:0000256" key="8">
    <source>
        <dbReference type="ARBA" id="ARBA00023136"/>
    </source>
</evidence>
<keyword evidence="3 11" id="KW-0813">Transport</keyword>
<evidence type="ECO:0000256" key="1">
    <source>
        <dbReference type="ARBA" id="ARBA00004571"/>
    </source>
</evidence>
<feature type="chain" id="PRO_5009214541" description="TonB-dependent receptor" evidence="14">
    <location>
        <begin position="29"/>
        <end position="948"/>
    </location>
</feature>
<gene>
    <name evidence="17" type="ORF">BA896_003860</name>
</gene>
<evidence type="ECO:0000259" key="15">
    <source>
        <dbReference type="Pfam" id="PF00593"/>
    </source>
</evidence>
<dbReference type="PANTHER" id="PTHR47234:SF2">
    <property type="entry name" value="TONB-DEPENDENT RECEPTOR"/>
    <property type="match status" value="1"/>
</dbReference>
<dbReference type="Gene3D" id="2.170.130.10">
    <property type="entry name" value="TonB-dependent receptor, plug domain"/>
    <property type="match status" value="1"/>
</dbReference>
<evidence type="ECO:0000313" key="18">
    <source>
        <dbReference type="Proteomes" id="UP000092634"/>
    </source>
</evidence>
<dbReference type="GO" id="GO:0009279">
    <property type="term" value="C:cell outer membrane"/>
    <property type="evidence" value="ECO:0007669"/>
    <property type="project" value="UniProtKB-SubCell"/>
</dbReference>
<evidence type="ECO:0000256" key="5">
    <source>
        <dbReference type="ARBA" id="ARBA00022692"/>
    </source>
</evidence>
<dbReference type="InterPro" id="IPR037066">
    <property type="entry name" value="Plug_dom_sf"/>
</dbReference>
<dbReference type="AlphaFoldDB" id="A0A1E8PPT3"/>
<dbReference type="SUPFAM" id="SSF56935">
    <property type="entry name" value="Porins"/>
    <property type="match status" value="1"/>
</dbReference>
<dbReference type="CDD" id="cd01347">
    <property type="entry name" value="ligand_gated_channel"/>
    <property type="match status" value="1"/>
</dbReference>
<evidence type="ECO:0000256" key="3">
    <source>
        <dbReference type="ARBA" id="ARBA00022448"/>
    </source>
</evidence>
<dbReference type="EMBL" id="MAQB02000001">
    <property type="protein sequence ID" value="OFJ48245.1"/>
    <property type="molecule type" value="Genomic_DNA"/>
</dbReference>
<keyword evidence="5 11" id="KW-0812">Transmembrane</keyword>
<evidence type="ECO:0000256" key="13">
    <source>
        <dbReference type="RuleBase" id="RU003357"/>
    </source>
</evidence>
<keyword evidence="9" id="KW-0675">Receptor</keyword>
<proteinExistence type="inferred from homology"/>
<feature type="signal peptide" evidence="14">
    <location>
        <begin position="1"/>
        <end position="28"/>
    </location>
</feature>
<dbReference type="PROSITE" id="PS01156">
    <property type="entry name" value="TONB_DEPENDENT_REC_2"/>
    <property type="match status" value="1"/>
</dbReference>
<organism evidence="17 18">
    <name type="scientific">Janthinobacterium lividum</name>
    <dbReference type="NCBI Taxonomy" id="29581"/>
    <lineage>
        <taxon>Bacteria</taxon>
        <taxon>Pseudomonadati</taxon>
        <taxon>Pseudomonadota</taxon>
        <taxon>Betaproteobacteria</taxon>
        <taxon>Burkholderiales</taxon>
        <taxon>Oxalobacteraceae</taxon>
        <taxon>Janthinobacterium</taxon>
    </lineage>
</organism>
<dbReference type="Pfam" id="PF00593">
    <property type="entry name" value="TonB_dep_Rec_b-barrel"/>
    <property type="match status" value="1"/>
</dbReference>
<accession>A0A1E8PPT3</accession>
<dbReference type="InterPro" id="IPR036942">
    <property type="entry name" value="Beta-barrel_TonB_sf"/>
</dbReference>
<evidence type="ECO:0000256" key="4">
    <source>
        <dbReference type="ARBA" id="ARBA00022452"/>
    </source>
</evidence>
<keyword evidence="6 14" id="KW-0732">Signal</keyword>
<feature type="short sequence motif" description="TonB C-terminal box" evidence="12">
    <location>
        <begin position="931"/>
        <end position="948"/>
    </location>
</feature>
<evidence type="ECO:0000256" key="6">
    <source>
        <dbReference type="ARBA" id="ARBA00022729"/>
    </source>
</evidence>
<evidence type="ECO:0000256" key="2">
    <source>
        <dbReference type="ARBA" id="ARBA00009810"/>
    </source>
</evidence>
<keyword evidence="8 11" id="KW-0472">Membrane</keyword>
<feature type="domain" description="TonB-dependent receptor-like beta-barrel" evidence="15">
    <location>
        <begin position="395"/>
        <end position="909"/>
    </location>
</feature>
<reference evidence="17 18" key="1">
    <citation type="submission" date="2016-10" db="EMBL/GenBank/DDBJ databases">
        <title>Updated version of Genome Assembly of Janthinobacterium lividum ERGS5:01.</title>
        <authorList>
            <person name="Kumar R."/>
            <person name="Acharya V."/>
            <person name="Singh D."/>
        </authorList>
    </citation>
    <scope>NUCLEOTIDE SEQUENCE [LARGE SCALE GENOMIC DNA]</scope>
    <source>
        <strain evidence="17 18">ERGS5:01</strain>
    </source>
</reference>
<sequence>MMIENVIARSLRLMFAGSIALGMHAAYAQETTDGTMQRVEVTGSSIKRIASEASLPVQSFNQKDIKKTGVTTVTDFIQQIPAMQGFSVAADSVGGGGGGVTTASIHDIGSAYTLVLLNGRRLAPSNSGTTIDLNSIPLAAIERVEVLTDGASALYGADAIAGVVNFILKKGTSPLEINAKYSRPEEKGGASNSVSISKGFGDIDEDGYSIFVSASHDEQKSLKASERSFAKSGIINFNDPKTGKALQFINGSSRSAPGNAAVDYNRTDPVTGQLVINPKTNKPFVDSVNLNPYALAHGGKCAASNMDFYGDGNCYFDSPSTIEINPESKRDSLFSSGTVKLGKTGFQGFYDLAYTEARIIASIAPYPADFSVPVGSPLFNKYLAPNLTPAQLANITDSIATYRLSEMGNRTYDYGTKATHIVAGVDGNAFGWDINSAVTYSKNKQTQTYVSGFPLADKFDAQIAAGNIDPFAYPVGAMPDAMRQALLGTGFSGTYSTQTVEMKGVDGRASRPVFSLPGGTAMLGVGADYRNTSYKMQQADVAKQAQILFDNARVDSDYARDNAGAYAELMLPISKKLEVTGSLRYDQIGAIDDKLTGKTVGKKENATTWKISGKYSATKSLMFRAAAGTGFRAASMQEIAGPLEDWGVTGGNYQCPLTAANGMGGHPLASYCDGVTRRQFEAFQGGNPELKPETSKQWSIGTVFEPIDSLSMSFDLWNVQINDQVTAVSEGLIFNNPAKYANLFTTKHITSTGKDVLAVKLLPINIGKVENRGIDYDFTHKMKLLDGRLTSRLMGTYLLRSRYTTPGTDDQWETSLNRYGSNDKVSFRNIIRATSSYETAKFTHTLSASYRNGYTDKEQTADACAVIVAGSPGECYGIALEVPSYTTVDFQTAYRPLKNVEVTAGILNLFDRNPPFTLRNTGSHQVGYNPSYSSALGRQFYLSGSYKF</sequence>
<dbReference type="Pfam" id="PF07715">
    <property type="entry name" value="Plug"/>
    <property type="match status" value="1"/>
</dbReference>
<dbReference type="Gene3D" id="2.40.170.20">
    <property type="entry name" value="TonB-dependent receptor, beta-barrel domain"/>
    <property type="match status" value="1"/>
</dbReference>
<evidence type="ECO:0000256" key="14">
    <source>
        <dbReference type="SAM" id="SignalP"/>
    </source>
</evidence>
<dbReference type="InterPro" id="IPR012910">
    <property type="entry name" value="Plug_dom"/>
</dbReference>
<evidence type="ECO:0000256" key="10">
    <source>
        <dbReference type="ARBA" id="ARBA00023237"/>
    </source>
</evidence>
<comment type="similarity">
    <text evidence="2 11 13">Belongs to the TonB-dependent receptor family.</text>
</comment>
<keyword evidence="7 13" id="KW-0798">TonB box</keyword>
<dbReference type="PANTHER" id="PTHR47234">
    <property type="match status" value="1"/>
</dbReference>
<keyword evidence="4 11" id="KW-1134">Transmembrane beta strand</keyword>
<evidence type="ECO:0000259" key="16">
    <source>
        <dbReference type="Pfam" id="PF07715"/>
    </source>
</evidence>
<feature type="domain" description="TonB-dependent receptor plug" evidence="16">
    <location>
        <begin position="52"/>
        <end position="163"/>
    </location>
</feature>
<name>A0A1E8PPT3_9BURK</name>
<dbReference type="InterPro" id="IPR000531">
    <property type="entry name" value="Beta-barrel_TonB"/>
</dbReference>